<protein>
    <submittedName>
        <fullName evidence="1">Uncharacterized protein</fullName>
    </submittedName>
</protein>
<dbReference type="Proteomes" id="UP000824209">
    <property type="component" value="Unassembled WGS sequence"/>
</dbReference>
<evidence type="ECO:0000313" key="2">
    <source>
        <dbReference type="Proteomes" id="UP000824209"/>
    </source>
</evidence>
<name>A0A9D2M4A2_9FIRM</name>
<feature type="non-terminal residue" evidence="1">
    <location>
        <position position="1"/>
    </location>
</feature>
<gene>
    <name evidence="1" type="ORF">H9943_06795</name>
</gene>
<evidence type="ECO:0000313" key="1">
    <source>
        <dbReference type="EMBL" id="HJB40088.1"/>
    </source>
</evidence>
<sequence length="91" mass="10280">FTAKNNTEKSIKGIQGVAVFKDLFGEEILKMKCDFVGQTIEPGAEITISNLSLKFYDVEDEKMKLYNTALDDLQFEYQPTSIVFTDGTTKQ</sequence>
<proteinExistence type="predicted"/>
<dbReference type="EMBL" id="DWYA01000058">
    <property type="protein sequence ID" value="HJB40088.1"/>
    <property type="molecule type" value="Genomic_DNA"/>
</dbReference>
<comment type="caution">
    <text evidence="1">The sequence shown here is derived from an EMBL/GenBank/DDBJ whole genome shotgun (WGS) entry which is preliminary data.</text>
</comment>
<reference evidence="1" key="1">
    <citation type="journal article" date="2021" name="PeerJ">
        <title>Extensive microbial diversity within the chicken gut microbiome revealed by metagenomics and culture.</title>
        <authorList>
            <person name="Gilroy R."/>
            <person name="Ravi A."/>
            <person name="Getino M."/>
            <person name="Pursley I."/>
            <person name="Horton D.L."/>
            <person name="Alikhan N.F."/>
            <person name="Baker D."/>
            <person name="Gharbi K."/>
            <person name="Hall N."/>
            <person name="Watson M."/>
            <person name="Adriaenssens E.M."/>
            <person name="Foster-Nyarko E."/>
            <person name="Jarju S."/>
            <person name="Secka A."/>
            <person name="Antonio M."/>
            <person name="Oren A."/>
            <person name="Chaudhuri R.R."/>
            <person name="La Ragione R."/>
            <person name="Hildebrand F."/>
            <person name="Pallen M.J."/>
        </authorList>
    </citation>
    <scope>NUCLEOTIDE SEQUENCE</scope>
    <source>
        <strain evidence="1">ChiBcec8-14828</strain>
    </source>
</reference>
<reference evidence="1" key="2">
    <citation type="submission" date="2021-04" db="EMBL/GenBank/DDBJ databases">
        <authorList>
            <person name="Gilroy R."/>
        </authorList>
    </citation>
    <scope>NUCLEOTIDE SEQUENCE</scope>
    <source>
        <strain evidence="1">ChiBcec8-14828</strain>
    </source>
</reference>
<organism evidence="1 2">
    <name type="scientific">Candidatus Ruthenibacterium avium</name>
    <dbReference type="NCBI Taxonomy" id="2838751"/>
    <lineage>
        <taxon>Bacteria</taxon>
        <taxon>Bacillati</taxon>
        <taxon>Bacillota</taxon>
        <taxon>Clostridia</taxon>
        <taxon>Eubacteriales</taxon>
        <taxon>Oscillospiraceae</taxon>
        <taxon>Ruthenibacterium</taxon>
    </lineage>
</organism>
<accession>A0A9D2M4A2</accession>
<dbReference type="AlphaFoldDB" id="A0A9D2M4A2"/>